<gene>
    <name evidence="14" type="ORF">M231_04421</name>
</gene>
<comment type="subcellular location">
    <subcellularLocation>
        <location evidence="1">Nucleus</location>
        <location evidence="1">Nucleolus</location>
    </subcellularLocation>
</comment>
<dbReference type="SMART" id="SM00661">
    <property type="entry name" value="RPOL9"/>
    <property type="match status" value="1"/>
</dbReference>
<dbReference type="InterPro" id="IPR001222">
    <property type="entry name" value="Znf_TFIIS"/>
</dbReference>
<name>A0A4Q1BKI4_TREME</name>
<dbReference type="GO" id="GO:0005730">
    <property type="term" value="C:nucleolus"/>
    <property type="evidence" value="ECO:0007669"/>
    <property type="project" value="UniProtKB-SubCell"/>
</dbReference>
<feature type="binding site" evidence="10">
    <location>
        <position position="108"/>
    </location>
    <ligand>
        <name>Zn(2+)</name>
        <dbReference type="ChEBI" id="CHEBI:29105"/>
        <label>2</label>
    </ligand>
</feature>
<keyword evidence="4 10" id="KW-0479">Metal-binding</keyword>
<comment type="similarity">
    <text evidence="9 12">Belongs to the archaeal rpoM/eukaryotic RPA12/RPB9/RPC11 RNA polymerase family.</text>
</comment>
<keyword evidence="6 10" id="KW-0862">Zinc</keyword>
<protein>
    <recommendedName>
        <fullName evidence="9">DNA-directed RNA polymerase subunit</fullName>
    </recommendedName>
</protein>
<feature type="binding site" evidence="10">
    <location>
        <position position="111"/>
    </location>
    <ligand>
        <name>Zn(2+)</name>
        <dbReference type="ChEBI" id="CHEBI:29105"/>
        <label>2</label>
    </ligand>
</feature>
<evidence type="ECO:0000256" key="5">
    <source>
        <dbReference type="ARBA" id="ARBA00022771"/>
    </source>
</evidence>
<comment type="function">
    <text evidence="9">DNA-dependent RNA polymerase catalyzes the transcription of DNA into RNA using the four ribonucleoside triphosphates as substrates.</text>
</comment>
<keyword evidence="3 9" id="KW-0240">DNA-directed RNA polymerase</keyword>
<evidence type="ECO:0000256" key="6">
    <source>
        <dbReference type="ARBA" id="ARBA00022833"/>
    </source>
</evidence>
<dbReference type="CDD" id="cd10508">
    <property type="entry name" value="Zn-ribbon_RPB9"/>
    <property type="match status" value="1"/>
</dbReference>
<evidence type="ECO:0000313" key="15">
    <source>
        <dbReference type="Proteomes" id="UP000289152"/>
    </source>
</evidence>
<feature type="binding site" evidence="10">
    <location>
        <position position="29"/>
    </location>
    <ligand>
        <name>Zn(2+)</name>
        <dbReference type="ChEBI" id="CHEBI:29105"/>
        <label>1</label>
    </ligand>
</feature>
<dbReference type="PROSITE" id="PS51133">
    <property type="entry name" value="ZF_TFIIS_2"/>
    <property type="match status" value="1"/>
</dbReference>
<dbReference type="Pfam" id="PF01096">
    <property type="entry name" value="Zn_ribbon_TFIIS"/>
    <property type="match status" value="1"/>
</dbReference>
<dbReference type="Proteomes" id="UP000289152">
    <property type="component" value="Unassembled WGS sequence"/>
</dbReference>
<reference evidence="14 15" key="1">
    <citation type="submission" date="2016-06" db="EMBL/GenBank/DDBJ databases">
        <title>Evolution of pathogenesis and genome organization in the Tremellales.</title>
        <authorList>
            <person name="Cuomo C."/>
            <person name="Litvintseva A."/>
            <person name="Heitman J."/>
            <person name="Chen Y."/>
            <person name="Sun S."/>
            <person name="Springer D."/>
            <person name="Dromer F."/>
            <person name="Young S."/>
            <person name="Zeng Q."/>
            <person name="Chapman S."/>
            <person name="Gujja S."/>
            <person name="Saif S."/>
            <person name="Birren B."/>
        </authorList>
    </citation>
    <scope>NUCLEOTIDE SEQUENCE [LARGE SCALE GENOMIC DNA]</scope>
    <source>
        <strain evidence="14 15">ATCC 28783</strain>
    </source>
</reference>
<dbReference type="PROSITE" id="PS01030">
    <property type="entry name" value="RNA_POL_M_15KD"/>
    <property type="match status" value="1"/>
</dbReference>
<evidence type="ECO:0000313" key="14">
    <source>
        <dbReference type="EMBL" id="RXK38249.1"/>
    </source>
</evidence>
<dbReference type="GO" id="GO:0003676">
    <property type="term" value="F:nucleic acid binding"/>
    <property type="evidence" value="ECO:0007669"/>
    <property type="project" value="InterPro"/>
</dbReference>
<feature type="binding site" evidence="10">
    <location>
        <position position="10"/>
    </location>
    <ligand>
        <name>Zn(2+)</name>
        <dbReference type="ChEBI" id="CHEBI:29105"/>
        <label>1</label>
    </ligand>
</feature>
<feature type="binding site" evidence="10">
    <location>
        <position position="7"/>
    </location>
    <ligand>
        <name>Zn(2+)</name>
        <dbReference type="ChEBI" id="CHEBI:29105"/>
        <label>1</label>
    </ligand>
</feature>
<dbReference type="InterPro" id="IPR034012">
    <property type="entry name" value="Zn_ribbon_RPB9_C"/>
</dbReference>
<dbReference type="EMBL" id="SDIL01000050">
    <property type="protein sequence ID" value="RXK38249.1"/>
    <property type="molecule type" value="Genomic_DNA"/>
</dbReference>
<feature type="binding site" evidence="10">
    <location>
        <position position="32"/>
    </location>
    <ligand>
        <name>Zn(2+)</name>
        <dbReference type="ChEBI" id="CHEBI:29105"/>
        <label>1</label>
    </ligand>
</feature>
<evidence type="ECO:0000256" key="9">
    <source>
        <dbReference type="PIRNR" id="PIRNR005586"/>
    </source>
</evidence>
<dbReference type="FunCoup" id="A0A4Q1BKI4">
    <property type="interactions" value="207"/>
</dbReference>
<feature type="domain" description="TFIIS-type" evidence="13">
    <location>
        <begin position="76"/>
        <end position="116"/>
    </location>
</feature>
<dbReference type="VEuPathDB" id="FungiDB:TREMEDRAFT_29252"/>
<keyword evidence="5 11" id="KW-0863">Zinc-finger</keyword>
<dbReference type="InterPro" id="IPR012164">
    <property type="entry name" value="Rpa12/Rpb9/Rpc10/TFS"/>
</dbReference>
<keyword evidence="8 9" id="KW-0539">Nucleus</keyword>
<evidence type="ECO:0000256" key="4">
    <source>
        <dbReference type="ARBA" id="ARBA00022723"/>
    </source>
</evidence>
<dbReference type="GO" id="GO:0006367">
    <property type="term" value="P:transcription initiation at RNA polymerase II promoter"/>
    <property type="evidence" value="ECO:0007669"/>
    <property type="project" value="TreeGrafter"/>
</dbReference>
<proteinExistence type="inferred from homology"/>
<feature type="binding site" evidence="10">
    <location>
        <position position="80"/>
    </location>
    <ligand>
        <name>Zn(2+)</name>
        <dbReference type="ChEBI" id="CHEBI:29105"/>
        <label>2</label>
    </ligand>
</feature>
<dbReference type="GO" id="GO:0001193">
    <property type="term" value="P:maintenance of transcriptional fidelity during transcription elongation by RNA polymerase II"/>
    <property type="evidence" value="ECO:0007669"/>
    <property type="project" value="TreeGrafter"/>
</dbReference>
<dbReference type="PIRSF" id="PIRSF005586">
    <property type="entry name" value="RNApol_RpoM"/>
    <property type="match status" value="1"/>
</dbReference>
<dbReference type="GO" id="GO:0005665">
    <property type="term" value="C:RNA polymerase II, core complex"/>
    <property type="evidence" value="ECO:0007669"/>
    <property type="project" value="TreeGrafter"/>
</dbReference>
<dbReference type="InParanoid" id="A0A4Q1BKI4"/>
<comment type="caution">
    <text evidence="14">The sequence shown here is derived from an EMBL/GenBank/DDBJ whole genome shotgun (WGS) entry which is preliminary data.</text>
</comment>
<evidence type="ECO:0000256" key="8">
    <source>
        <dbReference type="ARBA" id="ARBA00023242"/>
    </source>
</evidence>
<evidence type="ECO:0000256" key="10">
    <source>
        <dbReference type="PIRSR" id="PIRSR005586-1"/>
    </source>
</evidence>
<evidence type="ECO:0000256" key="1">
    <source>
        <dbReference type="ARBA" id="ARBA00004604"/>
    </source>
</evidence>
<evidence type="ECO:0000259" key="13">
    <source>
        <dbReference type="PROSITE" id="PS51133"/>
    </source>
</evidence>
<dbReference type="STRING" id="5217.A0A4Q1BKI4"/>
<dbReference type="OrthoDB" id="282270at2759"/>
<dbReference type="OMA" id="DTSMVLF"/>
<comment type="subunit">
    <text evidence="2">Component of the RNA polymerase II (Pol II) complex consisting of 12 subunits.</text>
</comment>
<sequence>MAALRFCGDCNNLLYPRSDNNAHVLLYMCRNCQYTENAIPEPGFAPCVYKNDLLTVAREQAGEIRDLDNDPTLQRSNIQCPHCQKNGAVFYQDQALRVTTNMTLFYVCVHCKHLFRDPNVKVR</sequence>
<feature type="zinc finger region" description="C4-type" evidence="11">
    <location>
        <begin position="7"/>
        <end position="32"/>
    </location>
</feature>
<dbReference type="SMART" id="SM00440">
    <property type="entry name" value="ZnF_C2C2"/>
    <property type="match status" value="1"/>
</dbReference>
<dbReference type="AlphaFoldDB" id="A0A4Q1BKI4"/>
<evidence type="ECO:0000256" key="2">
    <source>
        <dbReference type="ARBA" id="ARBA00011730"/>
    </source>
</evidence>
<feature type="binding site" evidence="10">
    <location>
        <position position="83"/>
    </location>
    <ligand>
        <name>Zn(2+)</name>
        <dbReference type="ChEBI" id="CHEBI:29105"/>
        <label>2</label>
    </ligand>
</feature>
<dbReference type="InterPro" id="IPR001529">
    <property type="entry name" value="Zn_ribbon_RPB9"/>
</dbReference>
<dbReference type="PANTHER" id="PTHR11239">
    <property type="entry name" value="DNA-DIRECTED RNA POLYMERASE"/>
    <property type="match status" value="1"/>
</dbReference>
<evidence type="ECO:0000256" key="3">
    <source>
        <dbReference type="ARBA" id="ARBA00022478"/>
    </source>
</evidence>
<dbReference type="Gene3D" id="2.20.25.10">
    <property type="match status" value="2"/>
</dbReference>
<accession>A0A4Q1BKI4</accession>
<keyword evidence="15" id="KW-1185">Reference proteome</keyword>
<dbReference type="GO" id="GO:0006283">
    <property type="term" value="P:transcription-coupled nucleotide-excision repair"/>
    <property type="evidence" value="ECO:0007669"/>
    <property type="project" value="TreeGrafter"/>
</dbReference>
<evidence type="ECO:0000256" key="12">
    <source>
        <dbReference type="RuleBase" id="RU003474"/>
    </source>
</evidence>
<organism evidence="14 15">
    <name type="scientific">Tremella mesenterica</name>
    <name type="common">Jelly fungus</name>
    <dbReference type="NCBI Taxonomy" id="5217"/>
    <lineage>
        <taxon>Eukaryota</taxon>
        <taxon>Fungi</taxon>
        <taxon>Dikarya</taxon>
        <taxon>Basidiomycota</taxon>
        <taxon>Agaricomycotina</taxon>
        <taxon>Tremellomycetes</taxon>
        <taxon>Tremellales</taxon>
        <taxon>Tremellaceae</taxon>
        <taxon>Tremella</taxon>
    </lineage>
</organism>
<keyword evidence="7 9" id="KW-0804">Transcription</keyword>
<dbReference type="InterPro" id="IPR019761">
    <property type="entry name" value="DNA-dir_RNA_pol-M_15_CS"/>
</dbReference>
<dbReference type="GO" id="GO:0003899">
    <property type="term" value="F:DNA-directed RNA polymerase activity"/>
    <property type="evidence" value="ECO:0007669"/>
    <property type="project" value="InterPro"/>
</dbReference>
<dbReference type="PANTHER" id="PTHR11239:SF1">
    <property type="entry name" value="DNA-DIRECTED RNA POLYMERASE II SUBUNIT RPB9"/>
    <property type="match status" value="1"/>
</dbReference>
<evidence type="ECO:0000256" key="11">
    <source>
        <dbReference type="PIRSR" id="PIRSR005586-2"/>
    </source>
</evidence>
<dbReference type="Pfam" id="PF02150">
    <property type="entry name" value="Zn_ribbon_RPB9"/>
    <property type="match status" value="1"/>
</dbReference>
<dbReference type="SUPFAM" id="SSF57783">
    <property type="entry name" value="Zinc beta-ribbon"/>
    <property type="match status" value="2"/>
</dbReference>
<evidence type="ECO:0000256" key="7">
    <source>
        <dbReference type="ARBA" id="ARBA00023163"/>
    </source>
</evidence>
<dbReference type="GO" id="GO:0008270">
    <property type="term" value="F:zinc ion binding"/>
    <property type="evidence" value="ECO:0007669"/>
    <property type="project" value="UniProtKB-KW"/>
</dbReference>